<evidence type="ECO:0000313" key="11">
    <source>
        <dbReference type="EMBL" id="BDG08422.1"/>
    </source>
</evidence>
<dbReference type="InterPro" id="IPR006312">
    <property type="entry name" value="TatA/E"/>
</dbReference>
<dbReference type="HAMAP" id="MF_00236">
    <property type="entry name" value="TatA_E"/>
    <property type="match status" value="1"/>
</dbReference>
<evidence type="ECO:0000256" key="4">
    <source>
        <dbReference type="ARBA" id="ARBA00022692"/>
    </source>
</evidence>
<comment type="function">
    <text evidence="9">Part of the twin-arginine translocation (Tat) system that transports large folded proteins containing a characteristic twin-arginine motif in their signal peptide across membranes. TatA could form the protein-conducting channel of the Tat system.</text>
</comment>
<evidence type="ECO:0000256" key="5">
    <source>
        <dbReference type="ARBA" id="ARBA00022927"/>
    </source>
</evidence>
<keyword evidence="7 9" id="KW-0811">Translocation</keyword>
<dbReference type="Proteomes" id="UP001162734">
    <property type="component" value="Chromosome"/>
</dbReference>
<evidence type="ECO:0000256" key="8">
    <source>
        <dbReference type="ARBA" id="ARBA00023136"/>
    </source>
</evidence>
<dbReference type="Gene3D" id="1.20.5.3310">
    <property type="match status" value="1"/>
</dbReference>
<accession>A0ABN6N8Z6</accession>
<evidence type="ECO:0000256" key="3">
    <source>
        <dbReference type="ARBA" id="ARBA00022475"/>
    </source>
</evidence>
<keyword evidence="6 9" id="KW-1133">Transmembrane helix</keyword>
<reference evidence="12" key="1">
    <citation type="journal article" date="2022" name="Int. J. Syst. Evol. Microbiol.">
        <title>Anaeromyxobacter oryzae sp. nov., Anaeromyxobacter diazotrophicus sp. nov. and Anaeromyxobacter paludicola sp. nov., isolated from paddy soils.</title>
        <authorList>
            <person name="Itoh H."/>
            <person name="Xu Z."/>
            <person name="Mise K."/>
            <person name="Masuda Y."/>
            <person name="Ushijima N."/>
            <person name="Hayakawa C."/>
            <person name="Shiratori Y."/>
            <person name="Senoo K."/>
        </authorList>
    </citation>
    <scope>NUCLEOTIDE SEQUENCE [LARGE SCALE GENOMIC DNA]</scope>
    <source>
        <strain evidence="12">Red630</strain>
    </source>
</reference>
<feature type="region of interest" description="Disordered" evidence="10">
    <location>
        <begin position="46"/>
        <end position="83"/>
    </location>
</feature>
<gene>
    <name evidence="9" type="primary">tatA</name>
    <name evidence="11" type="ORF">AMPC_15350</name>
</gene>
<evidence type="ECO:0000256" key="6">
    <source>
        <dbReference type="ARBA" id="ARBA00022989"/>
    </source>
</evidence>
<dbReference type="PANTHER" id="PTHR42982:SF1">
    <property type="entry name" value="SEC-INDEPENDENT PROTEIN TRANSLOCASE PROTEIN TATA"/>
    <property type="match status" value="1"/>
</dbReference>
<evidence type="ECO:0000256" key="7">
    <source>
        <dbReference type="ARBA" id="ARBA00023010"/>
    </source>
</evidence>
<dbReference type="RefSeq" id="WP_248345602.1">
    <property type="nucleotide sequence ID" value="NZ_AP025592.1"/>
</dbReference>
<evidence type="ECO:0000256" key="1">
    <source>
        <dbReference type="ARBA" id="ARBA00004162"/>
    </source>
</evidence>
<comment type="subunit">
    <text evidence="9">Forms a complex with TatC.</text>
</comment>
<evidence type="ECO:0000256" key="10">
    <source>
        <dbReference type="SAM" id="MobiDB-lite"/>
    </source>
</evidence>
<evidence type="ECO:0000256" key="2">
    <source>
        <dbReference type="ARBA" id="ARBA00022448"/>
    </source>
</evidence>
<dbReference type="PANTHER" id="PTHR42982">
    <property type="entry name" value="SEC-INDEPENDENT PROTEIN TRANSLOCASE PROTEIN TATA"/>
    <property type="match status" value="1"/>
</dbReference>
<evidence type="ECO:0000256" key="9">
    <source>
        <dbReference type="HAMAP-Rule" id="MF_00236"/>
    </source>
</evidence>
<dbReference type="NCBIfam" id="TIGR01411">
    <property type="entry name" value="tatAE"/>
    <property type="match status" value="1"/>
</dbReference>
<feature type="compositionally biased region" description="Polar residues" evidence="10">
    <location>
        <begin position="55"/>
        <end position="66"/>
    </location>
</feature>
<dbReference type="EMBL" id="AP025592">
    <property type="protein sequence ID" value="BDG08422.1"/>
    <property type="molecule type" value="Genomic_DNA"/>
</dbReference>
<keyword evidence="5 9" id="KW-0653">Protein transport</keyword>
<dbReference type="Pfam" id="PF02416">
    <property type="entry name" value="TatA_B_E"/>
    <property type="match status" value="1"/>
</dbReference>
<sequence>MLRVMHMGFGELLIVFIVVMLVFGANKIPQLGDALGKGIRNFKKAQRDDEIDVTPQKQAPSQLSENAATAAPQQRATAEAKKA</sequence>
<evidence type="ECO:0000313" key="12">
    <source>
        <dbReference type="Proteomes" id="UP001162734"/>
    </source>
</evidence>
<protein>
    <recommendedName>
        <fullName evidence="9">Sec-independent protein translocase protein TatA</fullName>
    </recommendedName>
</protein>
<dbReference type="InterPro" id="IPR003369">
    <property type="entry name" value="TatA/B/E"/>
</dbReference>
<keyword evidence="2 9" id="KW-0813">Transport</keyword>
<comment type="similarity">
    <text evidence="9">Belongs to the TatA/E family.</text>
</comment>
<keyword evidence="12" id="KW-1185">Reference proteome</keyword>
<name>A0ABN6N8Z6_9BACT</name>
<keyword evidence="3 9" id="KW-1003">Cell membrane</keyword>
<keyword evidence="4 9" id="KW-0812">Transmembrane</keyword>
<organism evidence="11 12">
    <name type="scientific">Anaeromyxobacter paludicola</name>
    <dbReference type="NCBI Taxonomy" id="2918171"/>
    <lineage>
        <taxon>Bacteria</taxon>
        <taxon>Pseudomonadati</taxon>
        <taxon>Myxococcota</taxon>
        <taxon>Myxococcia</taxon>
        <taxon>Myxococcales</taxon>
        <taxon>Cystobacterineae</taxon>
        <taxon>Anaeromyxobacteraceae</taxon>
        <taxon>Anaeromyxobacter</taxon>
    </lineage>
</organism>
<feature type="compositionally biased region" description="Low complexity" evidence="10">
    <location>
        <begin position="67"/>
        <end position="77"/>
    </location>
</feature>
<proteinExistence type="inferred from homology"/>
<keyword evidence="8 9" id="KW-0472">Membrane</keyword>
<comment type="subcellular location">
    <subcellularLocation>
        <location evidence="1 9">Cell membrane</location>
        <topology evidence="1 9">Single-pass membrane protein</topology>
    </subcellularLocation>
</comment>